<dbReference type="InterPro" id="IPR014004">
    <property type="entry name" value="Transpt-assoc_nodulatn_dom_bac"/>
</dbReference>
<dbReference type="Pfam" id="PF04972">
    <property type="entry name" value="BON"/>
    <property type="match status" value="2"/>
</dbReference>
<organism evidence="3 4">
    <name type="scientific">Candidatus Accumulibacter adjunctus</name>
    <dbReference type="NCBI Taxonomy" id="1454001"/>
    <lineage>
        <taxon>Bacteria</taxon>
        <taxon>Pseudomonadati</taxon>
        <taxon>Pseudomonadota</taxon>
        <taxon>Betaproteobacteria</taxon>
        <taxon>Candidatus Accumulibacter</taxon>
    </lineage>
</organism>
<evidence type="ECO:0000313" key="3">
    <source>
        <dbReference type="EMBL" id="EXI68472.1"/>
    </source>
</evidence>
<keyword evidence="3" id="KW-0449">Lipoprotein</keyword>
<dbReference type="Gene3D" id="3.30.1340.30">
    <property type="match status" value="1"/>
</dbReference>
<dbReference type="InterPro" id="IPR007055">
    <property type="entry name" value="BON_dom"/>
</dbReference>
<feature type="domain" description="BON" evidence="2">
    <location>
        <begin position="49"/>
        <end position="116"/>
    </location>
</feature>
<dbReference type="PANTHER" id="PTHR34606">
    <property type="entry name" value="BON DOMAIN-CONTAINING PROTEIN"/>
    <property type="match status" value="1"/>
</dbReference>
<keyword evidence="1" id="KW-0732">Signal</keyword>
<name>A0A011NV97_9PROT</name>
<comment type="caution">
    <text evidence="3">The sequence shown here is derived from an EMBL/GenBank/DDBJ whole genome shotgun (WGS) entry which is preliminary data.</text>
</comment>
<proteinExistence type="predicted"/>
<keyword evidence="4" id="KW-1185">Reference proteome</keyword>
<dbReference type="Proteomes" id="UP000020218">
    <property type="component" value="Unassembled WGS sequence"/>
</dbReference>
<protein>
    <submittedName>
        <fullName evidence="3">Outer membrane lipoprotein</fullName>
    </submittedName>
</protein>
<dbReference type="PANTHER" id="PTHR34606:SF4">
    <property type="entry name" value="OUTER MEMBRANE LIPOPROTEIN DOLP"/>
    <property type="match status" value="1"/>
</dbReference>
<dbReference type="PATRIC" id="fig|1454001.3.peg.1273"/>
<sequence>MKRLLAIGALLGAALLPLLLQGCLPVVAAGASGGALAAFDRRSLGTQTDDESIEWKATARVGEKPWENVHINFTSFNRRVLITGEVPSEQVRSEVENIVSAVPQVQGLYNEMTVGPVTSFSARSNDSYITTRVKSRFVDAGKFNAIHVKVVTEARVVYLLGLVTQREADAAVQVARTTSDVKKVVTLFEIISDGKAKELDVSMPKSNPPAAPPSGGG</sequence>
<gene>
    <name evidence="3" type="ORF">AW08_01254</name>
</gene>
<evidence type="ECO:0000256" key="1">
    <source>
        <dbReference type="ARBA" id="ARBA00022729"/>
    </source>
</evidence>
<dbReference type="STRING" id="1454001.AW08_01254"/>
<dbReference type="SMART" id="SM00749">
    <property type="entry name" value="BON"/>
    <property type="match status" value="1"/>
</dbReference>
<dbReference type="PROSITE" id="PS50914">
    <property type="entry name" value="BON"/>
    <property type="match status" value="2"/>
</dbReference>
<dbReference type="EMBL" id="JFAX01000005">
    <property type="protein sequence ID" value="EXI68472.1"/>
    <property type="molecule type" value="Genomic_DNA"/>
</dbReference>
<evidence type="ECO:0000259" key="2">
    <source>
        <dbReference type="PROSITE" id="PS50914"/>
    </source>
</evidence>
<dbReference type="PROSITE" id="PS51257">
    <property type="entry name" value="PROKAR_LIPOPROTEIN"/>
    <property type="match status" value="1"/>
</dbReference>
<dbReference type="InterPro" id="IPR051686">
    <property type="entry name" value="Lipoprotein_DolP"/>
</dbReference>
<dbReference type="AlphaFoldDB" id="A0A011NV97"/>
<accession>A0A011NV97</accession>
<evidence type="ECO:0000313" key="4">
    <source>
        <dbReference type="Proteomes" id="UP000020218"/>
    </source>
</evidence>
<reference evidence="3" key="1">
    <citation type="submission" date="2014-02" db="EMBL/GenBank/DDBJ databases">
        <title>Expanding our view of genomic diversity in Candidatus Accumulibacter clades.</title>
        <authorList>
            <person name="Skennerton C.T."/>
            <person name="Barr J.J."/>
            <person name="Slater F.R."/>
            <person name="Bond P.L."/>
            <person name="Tyson G.W."/>
        </authorList>
    </citation>
    <scope>NUCLEOTIDE SEQUENCE [LARGE SCALE GENOMIC DNA]</scope>
</reference>
<feature type="domain" description="BON" evidence="2">
    <location>
        <begin position="125"/>
        <end position="192"/>
    </location>
</feature>